<evidence type="ECO:0000259" key="1">
    <source>
        <dbReference type="Pfam" id="PF13468"/>
    </source>
</evidence>
<dbReference type="Pfam" id="PF13468">
    <property type="entry name" value="Glyoxalase_3"/>
    <property type="match status" value="1"/>
</dbReference>
<keyword evidence="3" id="KW-1185">Reference proteome</keyword>
<dbReference type="RefSeq" id="WP_201954475.1">
    <property type="nucleotide sequence ID" value="NZ_JAERRJ010000013.1"/>
</dbReference>
<dbReference type="Proteomes" id="UP000602198">
    <property type="component" value="Unassembled WGS sequence"/>
</dbReference>
<comment type="caution">
    <text evidence="2">The sequence shown here is derived from an EMBL/GenBank/DDBJ whole genome shotgun (WGS) entry which is preliminary data.</text>
</comment>
<evidence type="ECO:0000313" key="3">
    <source>
        <dbReference type="Proteomes" id="UP000602198"/>
    </source>
</evidence>
<accession>A0ABS1MEJ4</accession>
<organism evidence="2 3">
    <name type="scientific">Nocardia acididurans</name>
    <dbReference type="NCBI Taxonomy" id="2802282"/>
    <lineage>
        <taxon>Bacteria</taxon>
        <taxon>Bacillati</taxon>
        <taxon>Actinomycetota</taxon>
        <taxon>Actinomycetes</taxon>
        <taxon>Mycobacteriales</taxon>
        <taxon>Nocardiaceae</taxon>
        <taxon>Nocardia</taxon>
    </lineage>
</organism>
<gene>
    <name evidence="2" type="ORF">JK358_30345</name>
</gene>
<evidence type="ECO:0000313" key="2">
    <source>
        <dbReference type="EMBL" id="MBL1078711.1"/>
    </source>
</evidence>
<sequence length="245" mass="26284">MTNSLQTEQPAFDHLLHWVPDVDAAVAAYTAAGMPAHANPPDTGFQHGGWRMDERYVEILTVTDEERFRAHMFAQAWTALEPAAAVASRAGGGAMTFAVNVTDVGETAARLLRAGHKILDTVIPRESTGGSIGFREVFLLDAPSWAPFFITYDPPREVFLAQIPAGAFPSGDFTMTEIVIETPDPARSAAWLAAVIGLPVHDAVLDLPGGAVRFVPGPADRIIEAVLSGPRPLDVTPAGLRWHTQ</sequence>
<reference evidence="2 3" key="1">
    <citation type="submission" date="2021-01" db="EMBL/GenBank/DDBJ databases">
        <title>WGS of actinomycetes isolated from Thailand.</title>
        <authorList>
            <person name="Thawai C."/>
        </authorList>
    </citation>
    <scope>NUCLEOTIDE SEQUENCE [LARGE SCALE GENOMIC DNA]</scope>
    <source>
        <strain evidence="2 3">LPG 2</strain>
    </source>
</reference>
<protein>
    <submittedName>
        <fullName evidence="2">VOC family protein</fullName>
    </submittedName>
</protein>
<dbReference type="InterPro" id="IPR025870">
    <property type="entry name" value="Glyoxalase-like_dom"/>
</dbReference>
<dbReference type="Gene3D" id="3.10.180.10">
    <property type="entry name" value="2,3-Dihydroxybiphenyl 1,2-Dioxygenase, domain 1"/>
    <property type="match status" value="1"/>
</dbReference>
<proteinExistence type="predicted"/>
<name>A0ABS1MEJ4_9NOCA</name>
<feature type="domain" description="Glyoxalase-like" evidence="1">
    <location>
        <begin position="12"/>
        <end position="195"/>
    </location>
</feature>
<dbReference type="InterPro" id="IPR029068">
    <property type="entry name" value="Glyas_Bleomycin-R_OHBP_Dase"/>
</dbReference>
<dbReference type="EMBL" id="JAERRJ010000013">
    <property type="protein sequence ID" value="MBL1078711.1"/>
    <property type="molecule type" value="Genomic_DNA"/>
</dbReference>
<dbReference type="SUPFAM" id="SSF54593">
    <property type="entry name" value="Glyoxalase/Bleomycin resistance protein/Dihydroxybiphenyl dioxygenase"/>
    <property type="match status" value="1"/>
</dbReference>